<comment type="function">
    <text evidence="2">E1 component of the 2-oxoglutarate dehydrogenase (OGDH) complex which catalyzes the decarboxylation of 2-oxoglutarate, the first step in the conversion of 2-oxoglutarate to succinyl-CoA and CO(2).</text>
</comment>
<dbReference type="InterPro" id="IPR033248">
    <property type="entry name" value="Transketolase_C"/>
</dbReference>
<evidence type="ECO:0000256" key="3">
    <source>
        <dbReference type="ARBA" id="ARBA00012277"/>
    </source>
</evidence>
<dbReference type="InterPro" id="IPR001017">
    <property type="entry name" value="DH_E1"/>
</dbReference>
<dbReference type="Pfam" id="PF02780">
    <property type="entry name" value="Transketolase_C"/>
    <property type="match status" value="1"/>
</dbReference>
<dbReference type="EC" id="1.2.4.4" evidence="3"/>
<dbReference type="PANTHER" id="PTHR42980:SF1">
    <property type="entry name" value="2-OXOISOVALERATE DEHYDROGENASE SUBUNIT BETA, MITOCHONDRIAL"/>
    <property type="match status" value="1"/>
</dbReference>
<sequence>MIENNELTMNMESRLSFDEFRKEVLNDYRLACESREVSLLARKEVLTGKAKFGIFGDGKEVAQIAMAKYFQPGDFRSGYYRDQTFAFATGIATPEQFFSQMYADPDLANEPFSGGRQMNSHFATPNLAKDGNWLDLTSIKNTATDMSPTAAQMPRALGLAFASKLFRDVEVLKEFSKLSNNGNEICFATIGDASTSEGHFWETMNAAGVLQVPLAVFVWDDGYGISVPRKYQTTKDSISAALEGFRKTEDSNGFDIYTVKGWDYAALCETFEAGIRKMRETHIPALFHVEEMTQPQGHSTSGSHERYKSKERLSWEKEFDCNHQMRQWILENALSDEATLLAVEAEAKTVAQNARKNAWEKYITPIRQQVQQMLSYGEAVVGLPDVNSDLVSELLKELRANREPLRRDVLKTAATILFAHRRVKAPAMDALKQYYENLLASEKNNYNSLLYAEGVNSVQNVPVVPAEYDNSALPINGFEVLNKYFDQLIGNNPKVFAFGEDVGKIGDVNQGFAGLQQKHGKERIFDTGIRELTIMGQGIGMALRGLRPIAEIQYLDYLIYGLQPLSDDVASLQYRTKGIQYCPIIVRTRGHRLEGIWHSGSPMSMILGSLRGMNVCVPRNMGQAAGMYNTLLAANEPALVIESLNGYRLKEKLPLNLDTFTVPLGVPEVIHEGTDITIVSYGSTLRVIEEAIRSLEKFGISCELVDVQTLLPFDINHQIVESLKKTNRILFVDEDVPGGGTAYMFQQVMELQGGYKWLDVAPRTLSAQAHRPAYGSDGDYFSKPNVEDVIRVVMEMIEE</sequence>
<evidence type="ECO:0000256" key="2">
    <source>
        <dbReference type="ARBA" id="ARBA00003906"/>
    </source>
</evidence>
<feature type="domain" description="Transketolase-like pyrimidine-binding" evidence="6">
    <location>
        <begin position="475"/>
        <end position="649"/>
    </location>
</feature>
<dbReference type="AlphaFoldDB" id="A0A5C6LV45"/>
<organism evidence="7 8">
    <name type="scientific">Chitinophaga pinensis</name>
    <dbReference type="NCBI Taxonomy" id="79329"/>
    <lineage>
        <taxon>Bacteria</taxon>
        <taxon>Pseudomonadati</taxon>
        <taxon>Bacteroidota</taxon>
        <taxon>Chitinophagia</taxon>
        <taxon>Chitinophagales</taxon>
        <taxon>Chitinophagaceae</taxon>
        <taxon>Chitinophaga</taxon>
    </lineage>
</organism>
<dbReference type="Gene3D" id="3.40.50.920">
    <property type="match status" value="1"/>
</dbReference>
<evidence type="ECO:0000256" key="5">
    <source>
        <dbReference type="ARBA" id="ARBA00023052"/>
    </source>
</evidence>
<name>A0A5C6LV45_9BACT</name>
<proteinExistence type="predicted"/>
<dbReference type="EMBL" id="VOHS01000005">
    <property type="protein sequence ID" value="TWW01255.1"/>
    <property type="molecule type" value="Genomic_DNA"/>
</dbReference>
<protein>
    <recommendedName>
        <fullName evidence="3">3-methyl-2-oxobutanoate dehydrogenase (2-methylpropanoyl-transferring)</fullName>
        <ecNumber evidence="3">1.2.4.4</ecNumber>
    </recommendedName>
</protein>
<keyword evidence="8" id="KW-1185">Reference proteome</keyword>
<dbReference type="Pfam" id="PF00676">
    <property type="entry name" value="E1_dh"/>
    <property type="match status" value="1"/>
</dbReference>
<dbReference type="GO" id="GO:0003863">
    <property type="term" value="F:branched-chain 2-oxo acid dehydrogenase activity"/>
    <property type="evidence" value="ECO:0007669"/>
    <property type="project" value="UniProtKB-EC"/>
</dbReference>
<dbReference type="OrthoDB" id="9771835at2"/>
<dbReference type="InterPro" id="IPR029061">
    <property type="entry name" value="THDP-binding"/>
</dbReference>
<comment type="cofactor">
    <cofactor evidence="1">
        <name>thiamine diphosphate</name>
        <dbReference type="ChEBI" id="CHEBI:58937"/>
    </cofactor>
</comment>
<evidence type="ECO:0000259" key="6">
    <source>
        <dbReference type="SMART" id="SM00861"/>
    </source>
</evidence>
<evidence type="ECO:0000313" key="7">
    <source>
        <dbReference type="EMBL" id="TWW01255.1"/>
    </source>
</evidence>
<accession>A0A5C6LV45</accession>
<reference evidence="7 8" key="1">
    <citation type="submission" date="2019-08" db="EMBL/GenBank/DDBJ databases">
        <title>Whole genome sequencing of chitin degrading bacteria Chitinophaga pinensis YS16.</title>
        <authorList>
            <person name="Singh R.P."/>
            <person name="Manchanda G."/>
            <person name="Maurya I.K."/>
            <person name="Joshi N.K."/>
            <person name="Srivastava A.K."/>
        </authorList>
    </citation>
    <scope>NUCLEOTIDE SEQUENCE [LARGE SCALE GENOMIC DNA]</scope>
    <source>
        <strain evidence="7 8">YS-16</strain>
    </source>
</reference>
<dbReference type="SMART" id="SM00861">
    <property type="entry name" value="Transket_pyr"/>
    <property type="match status" value="1"/>
</dbReference>
<dbReference type="Pfam" id="PF02779">
    <property type="entry name" value="Transket_pyr"/>
    <property type="match status" value="1"/>
</dbReference>
<keyword evidence="4" id="KW-0560">Oxidoreductase</keyword>
<dbReference type="RefSeq" id="WP_146304505.1">
    <property type="nucleotide sequence ID" value="NZ_VOHS01000005.1"/>
</dbReference>
<evidence type="ECO:0000313" key="8">
    <source>
        <dbReference type="Proteomes" id="UP000318815"/>
    </source>
</evidence>
<dbReference type="CDD" id="cd02000">
    <property type="entry name" value="TPP_E1_PDC_ADC_BCADC"/>
    <property type="match status" value="1"/>
</dbReference>
<dbReference type="PANTHER" id="PTHR42980">
    <property type="entry name" value="2-OXOISOVALERATE DEHYDROGENASE SUBUNIT BETA-RELATED"/>
    <property type="match status" value="1"/>
</dbReference>
<evidence type="ECO:0000256" key="4">
    <source>
        <dbReference type="ARBA" id="ARBA00023002"/>
    </source>
</evidence>
<dbReference type="SUPFAM" id="SSF52518">
    <property type="entry name" value="Thiamin diphosphate-binding fold (THDP-binding)"/>
    <property type="match status" value="2"/>
</dbReference>
<dbReference type="InterPro" id="IPR009014">
    <property type="entry name" value="Transketo_C/PFOR_II"/>
</dbReference>
<keyword evidence="5" id="KW-0786">Thiamine pyrophosphate</keyword>
<dbReference type="SUPFAM" id="SSF52922">
    <property type="entry name" value="TK C-terminal domain-like"/>
    <property type="match status" value="1"/>
</dbReference>
<dbReference type="GO" id="GO:0009083">
    <property type="term" value="P:branched-chain amino acid catabolic process"/>
    <property type="evidence" value="ECO:0007669"/>
    <property type="project" value="TreeGrafter"/>
</dbReference>
<gene>
    <name evidence="7" type="ORF">FEF09_07300</name>
</gene>
<dbReference type="Proteomes" id="UP000318815">
    <property type="component" value="Unassembled WGS sequence"/>
</dbReference>
<comment type="caution">
    <text evidence="7">The sequence shown here is derived from an EMBL/GenBank/DDBJ whole genome shotgun (WGS) entry which is preliminary data.</text>
</comment>
<dbReference type="InterPro" id="IPR005475">
    <property type="entry name" value="Transketolase-like_Pyr-bd"/>
</dbReference>
<dbReference type="Gene3D" id="3.40.50.970">
    <property type="match status" value="2"/>
</dbReference>
<dbReference type="GO" id="GO:0007584">
    <property type="term" value="P:response to nutrient"/>
    <property type="evidence" value="ECO:0007669"/>
    <property type="project" value="TreeGrafter"/>
</dbReference>
<evidence type="ECO:0000256" key="1">
    <source>
        <dbReference type="ARBA" id="ARBA00001964"/>
    </source>
</evidence>